<dbReference type="InterPro" id="IPR003488">
    <property type="entry name" value="DprA"/>
</dbReference>
<evidence type="ECO:0000259" key="3">
    <source>
        <dbReference type="Pfam" id="PF17782"/>
    </source>
</evidence>
<dbReference type="Gene3D" id="1.10.10.10">
    <property type="entry name" value="Winged helix-like DNA-binding domain superfamily/Winged helix DNA-binding domain"/>
    <property type="match status" value="1"/>
</dbReference>
<name>A0ABY6CMY7_9BACT</name>
<dbReference type="InterPro" id="IPR036388">
    <property type="entry name" value="WH-like_DNA-bd_sf"/>
</dbReference>
<dbReference type="InterPro" id="IPR041614">
    <property type="entry name" value="DprA_WH"/>
</dbReference>
<dbReference type="SUPFAM" id="SSF47781">
    <property type="entry name" value="RuvA domain 2-like"/>
    <property type="match status" value="1"/>
</dbReference>
<gene>
    <name evidence="4" type="primary">dprA</name>
    <name evidence="4" type="ORF">N6H18_16105</name>
</gene>
<protein>
    <submittedName>
        <fullName evidence="4">DNA-processing protein DprA</fullName>
    </submittedName>
</protein>
<reference evidence="4" key="1">
    <citation type="submission" date="2022-09" db="EMBL/GenBank/DDBJ databases">
        <title>Comparative genomics and taxonomic characterization of three novel marine species of genus Reichenbachiella exhibiting antioxidant and polysaccharide degradation activities.</title>
        <authorList>
            <person name="Muhammad N."/>
            <person name="Lee Y.-J."/>
            <person name="Ko J."/>
            <person name="Kim S.-G."/>
        </authorList>
    </citation>
    <scope>NUCLEOTIDE SEQUENCE</scope>
    <source>
        <strain evidence="4">BKB1-1</strain>
    </source>
</reference>
<evidence type="ECO:0000256" key="1">
    <source>
        <dbReference type="ARBA" id="ARBA00006525"/>
    </source>
</evidence>
<dbReference type="Pfam" id="PF17782">
    <property type="entry name" value="WHD_DprA"/>
    <property type="match status" value="1"/>
</dbReference>
<proteinExistence type="inferred from homology"/>
<dbReference type="RefSeq" id="WP_262309310.1">
    <property type="nucleotide sequence ID" value="NZ_CP106679.1"/>
</dbReference>
<dbReference type="Proteomes" id="UP001065174">
    <property type="component" value="Chromosome"/>
</dbReference>
<feature type="domain" description="DprA winged helix" evidence="3">
    <location>
        <begin position="309"/>
        <end position="361"/>
    </location>
</feature>
<dbReference type="Gene3D" id="3.40.50.450">
    <property type="match status" value="1"/>
</dbReference>
<dbReference type="EMBL" id="CP106679">
    <property type="protein sequence ID" value="UXP31871.1"/>
    <property type="molecule type" value="Genomic_DNA"/>
</dbReference>
<evidence type="ECO:0000259" key="2">
    <source>
        <dbReference type="Pfam" id="PF02481"/>
    </source>
</evidence>
<dbReference type="InterPro" id="IPR057666">
    <property type="entry name" value="DrpA_SLOG"/>
</dbReference>
<dbReference type="SUPFAM" id="SSF102405">
    <property type="entry name" value="MCP/YpsA-like"/>
    <property type="match status" value="1"/>
</dbReference>
<sequence length="369" mass="40313">MEEERLYVLALKFTNGIGDVLAKQLISYCGSAKAVFHLSKGRLLKIPGIGSKVVDAIVNSDAIRRAELSLQQAERQSIQIIPYFDKAYPSNLKLVNDAPLVLFYKGAQVYNDRKIIGIVGTRNATNYGKQVTAEIVEQLKAHDTLILSGLAYGIDIASHKAALKNDLSTVGVLAGGLDMIYPAAHKGVVQDMLAQGGILSEHPPGVKPDAHHFPARNRIIAGMCDALVVVEAAAKGGALITANIAYSYNREVFAVPGELGSKYSEGCNALLRAQRALIYTDIKDIEYNLNWTPGKKQPKQTVFDLSIYSEEEQRIITVLSSFTKGLHLDELCWKSQLSINQTVSLLLNLEFSGLIESLPGKQYKLTKTI</sequence>
<dbReference type="PANTHER" id="PTHR43022:SF1">
    <property type="entry name" value="PROTEIN SMF"/>
    <property type="match status" value="1"/>
</dbReference>
<dbReference type="InterPro" id="IPR010994">
    <property type="entry name" value="RuvA_2-like"/>
</dbReference>
<comment type="similarity">
    <text evidence="1">Belongs to the DprA/Smf family.</text>
</comment>
<organism evidence="4 5">
    <name type="scientific">Reichenbachiella agarivorans</name>
    <dbReference type="NCBI Taxonomy" id="2979464"/>
    <lineage>
        <taxon>Bacteria</taxon>
        <taxon>Pseudomonadati</taxon>
        <taxon>Bacteroidota</taxon>
        <taxon>Cytophagia</taxon>
        <taxon>Cytophagales</taxon>
        <taxon>Reichenbachiellaceae</taxon>
        <taxon>Reichenbachiella</taxon>
    </lineage>
</organism>
<accession>A0ABY6CMY7</accession>
<feature type="domain" description="Smf/DprA SLOG" evidence="2">
    <location>
        <begin position="80"/>
        <end position="287"/>
    </location>
</feature>
<dbReference type="NCBIfam" id="TIGR00732">
    <property type="entry name" value="dprA"/>
    <property type="match status" value="1"/>
</dbReference>
<keyword evidence="5" id="KW-1185">Reference proteome</keyword>
<dbReference type="Pfam" id="PF02481">
    <property type="entry name" value="DNA_processg_A"/>
    <property type="match status" value="1"/>
</dbReference>
<evidence type="ECO:0000313" key="4">
    <source>
        <dbReference type="EMBL" id="UXP31871.1"/>
    </source>
</evidence>
<evidence type="ECO:0000313" key="5">
    <source>
        <dbReference type="Proteomes" id="UP001065174"/>
    </source>
</evidence>
<dbReference type="PANTHER" id="PTHR43022">
    <property type="entry name" value="PROTEIN SMF"/>
    <property type="match status" value="1"/>
</dbReference>